<feature type="region of interest" description="Disordered" evidence="1">
    <location>
        <begin position="520"/>
        <end position="544"/>
    </location>
</feature>
<feature type="region of interest" description="Disordered" evidence="1">
    <location>
        <begin position="1"/>
        <end position="78"/>
    </location>
</feature>
<feature type="compositionally biased region" description="Acidic residues" evidence="1">
    <location>
        <begin position="159"/>
        <end position="168"/>
    </location>
</feature>
<dbReference type="AlphaFoldDB" id="A0A504YW86"/>
<feature type="region of interest" description="Disordered" evidence="1">
    <location>
        <begin position="90"/>
        <end position="114"/>
    </location>
</feature>
<name>A0A504YW86_FASGI</name>
<keyword evidence="3" id="KW-1185">Reference proteome</keyword>
<feature type="region of interest" description="Disordered" evidence="1">
    <location>
        <begin position="255"/>
        <end position="285"/>
    </location>
</feature>
<reference evidence="2 3" key="1">
    <citation type="submission" date="2019-04" db="EMBL/GenBank/DDBJ databases">
        <title>Annotation for the trematode Fasciola gigantica.</title>
        <authorList>
            <person name="Choi Y.-J."/>
        </authorList>
    </citation>
    <scope>NUCLEOTIDE SEQUENCE [LARGE SCALE GENOMIC DNA]</scope>
    <source>
        <strain evidence="2">Uganda_cow_1</strain>
    </source>
</reference>
<sequence>MADMEEPISDYTDNNRMNNVSECSDFPVSQDFTSALSPDSDVLSDPSKTSRQEEEVQSESEHTTVSKSTPALDDNADNLNLTVEINDISHELYGTSGGPDEPEELPSATGGELSTCSISEFFHEQTEDILGPQPGIKIPDEENYCPGNAYQMSVGVTELSEEKDEPLESEIHSYTDTESPAGDVVDSWAEGTEYVRETIVPEAESVQRKVSELDEGDGIVSNLARSDIDTEVLEGSLESPETRVTFEDGRTVELGKSKISAESIPNEESSEPETSSEKLIEQAGPVGETVMLPEGETVVAPVSFVPGILDGEVEAHSDVENSQMDYKQVDNEDEQDINERLGNNKIFRVVDNDTGEPSEEISAGMNEFGPYSADQTPFNKEIDEKEQVFVKSEEQQAEIVPFDEQHDTDHLLAADRHDNADQKEEGLDVHAAGEEPSDGMIDEQGKLSAHRVSNDIIPDSLGVVSISSEAASPKSEESPVFYATQESVSTQFETVEELNKLSQDQASSIPEHVMVEENANQERVHPQQLQPEVNEPIHSDGTRDRPVCFTQTLELEQDRLSIEPMEDVFVDQAESSEYTIDTSCVVDVCKSLETVNEREEVEQFTPTDQPAHGKCERLSEVVVGASGQGKLNSETTSEMASSQSVLYATEERDFSVITNGELGEESESMIKPTRAAQIHRKHKSYDRSDKAEAGTKGTITADQAELLISVAEQEQQEANLINGYSPDSDELHSDKENDDRAVFEEKYARLVSKILPRDQNVFDPEQRKQRSKTLEPNFDTNQLKNWNESQTEVKLKSATLGRSGSRKRPRLLPKPSVNDDHLFPDSVTPSKVDRNLSVRSLSVGLPEGTYDVPYIDDDAFVPRRLRTQFVDSDKDENGSGQSTESDEYMWDPSLSRYSALDPAHRADIDECIQTPREFTPCWSK</sequence>
<protein>
    <submittedName>
        <fullName evidence="2">Uncharacterized protein</fullName>
    </submittedName>
</protein>
<feature type="compositionally biased region" description="Basic and acidic residues" evidence="1">
    <location>
        <begin position="48"/>
        <end position="64"/>
    </location>
</feature>
<feature type="region of interest" description="Disordered" evidence="1">
    <location>
        <begin position="350"/>
        <end position="376"/>
    </location>
</feature>
<gene>
    <name evidence="2" type="ORF">FGIG_11874</name>
</gene>
<feature type="compositionally biased region" description="Polar residues" evidence="1">
    <location>
        <begin position="11"/>
        <end position="22"/>
    </location>
</feature>
<feature type="region of interest" description="Disordered" evidence="1">
    <location>
        <begin position="663"/>
        <end position="698"/>
    </location>
</feature>
<feature type="region of interest" description="Disordered" evidence="1">
    <location>
        <begin position="159"/>
        <end position="184"/>
    </location>
</feature>
<organism evidence="2 3">
    <name type="scientific">Fasciola gigantica</name>
    <name type="common">Giant liver fluke</name>
    <dbReference type="NCBI Taxonomy" id="46835"/>
    <lineage>
        <taxon>Eukaryota</taxon>
        <taxon>Metazoa</taxon>
        <taxon>Spiralia</taxon>
        <taxon>Lophotrochozoa</taxon>
        <taxon>Platyhelminthes</taxon>
        <taxon>Trematoda</taxon>
        <taxon>Digenea</taxon>
        <taxon>Plagiorchiida</taxon>
        <taxon>Echinostomata</taxon>
        <taxon>Echinostomatoidea</taxon>
        <taxon>Fasciolidae</taxon>
        <taxon>Fasciola</taxon>
    </lineage>
</organism>
<evidence type="ECO:0000313" key="3">
    <source>
        <dbReference type="Proteomes" id="UP000316759"/>
    </source>
</evidence>
<feature type="compositionally biased region" description="Basic and acidic residues" evidence="1">
    <location>
        <begin position="415"/>
        <end position="433"/>
    </location>
</feature>
<feature type="region of interest" description="Disordered" evidence="1">
    <location>
        <begin position="870"/>
        <end position="891"/>
    </location>
</feature>
<evidence type="ECO:0000313" key="2">
    <source>
        <dbReference type="EMBL" id="TPP62347.1"/>
    </source>
</evidence>
<feature type="region of interest" description="Disordered" evidence="1">
    <location>
        <begin position="717"/>
        <end position="740"/>
    </location>
</feature>
<feature type="compositionally biased region" description="Polar residues" evidence="1">
    <location>
        <begin position="778"/>
        <end position="792"/>
    </location>
</feature>
<proteinExistence type="predicted"/>
<feature type="compositionally biased region" description="Basic and acidic residues" evidence="1">
    <location>
        <begin position="535"/>
        <end position="544"/>
    </location>
</feature>
<dbReference type="OrthoDB" id="6270660at2759"/>
<feature type="compositionally biased region" description="Basic and acidic residues" evidence="1">
    <location>
        <begin position="729"/>
        <end position="740"/>
    </location>
</feature>
<feature type="region of interest" description="Disordered" evidence="1">
    <location>
        <begin position="756"/>
        <end position="826"/>
    </location>
</feature>
<feature type="compositionally biased region" description="Low complexity" evidence="1">
    <location>
        <begin position="34"/>
        <end position="47"/>
    </location>
</feature>
<dbReference type="Proteomes" id="UP000316759">
    <property type="component" value="Unassembled WGS sequence"/>
</dbReference>
<accession>A0A504YW86</accession>
<feature type="region of interest" description="Disordered" evidence="1">
    <location>
        <begin position="415"/>
        <end position="441"/>
    </location>
</feature>
<comment type="caution">
    <text evidence="2">The sequence shown here is derived from an EMBL/GenBank/DDBJ whole genome shotgun (WGS) entry which is preliminary data.</text>
</comment>
<dbReference type="EMBL" id="SUNJ01006960">
    <property type="protein sequence ID" value="TPP62347.1"/>
    <property type="molecule type" value="Genomic_DNA"/>
</dbReference>
<evidence type="ECO:0000256" key="1">
    <source>
        <dbReference type="SAM" id="MobiDB-lite"/>
    </source>
</evidence>